<dbReference type="HOGENOM" id="CLU_009273_4_5_2"/>
<dbReference type="CDD" id="cd21109">
    <property type="entry name" value="SPASM"/>
    <property type="match status" value="1"/>
</dbReference>
<dbReference type="PROSITE" id="PS51918">
    <property type="entry name" value="RADICAL_SAM"/>
    <property type="match status" value="1"/>
</dbReference>
<comment type="cofactor">
    <cofactor evidence="1">
        <name>[4Fe-4S] cluster</name>
        <dbReference type="ChEBI" id="CHEBI:49883"/>
    </cofactor>
</comment>
<evidence type="ECO:0000256" key="3">
    <source>
        <dbReference type="ARBA" id="ARBA00022691"/>
    </source>
</evidence>
<dbReference type="InterPro" id="IPR000385">
    <property type="entry name" value="MoaA_NifB_PqqE_Fe-S-bd_CS"/>
</dbReference>
<dbReference type="OrthoDB" id="5620at2157"/>
<keyword evidence="5" id="KW-0408">Iron</keyword>
<dbReference type="EMBL" id="CP000477">
    <property type="protein sequence ID" value="ABK14682.1"/>
    <property type="molecule type" value="Genomic_DNA"/>
</dbReference>
<dbReference type="GO" id="GO:0003824">
    <property type="term" value="F:catalytic activity"/>
    <property type="evidence" value="ECO:0007669"/>
    <property type="project" value="InterPro"/>
</dbReference>
<dbReference type="PANTHER" id="PTHR43524:SF1">
    <property type="entry name" value="RADICAL SAM SUPERFAMILY PROTEIN"/>
    <property type="match status" value="1"/>
</dbReference>
<dbReference type="GeneID" id="4462358"/>
<evidence type="ECO:0000256" key="4">
    <source>
        <dbReference type="ARBA" id="ARBA00022723"/>
    </source>
</evidence>
<evidence type="ECO:0000256" key="6">
    <source>
        <dbReference type="ARBA" id="ARBA00023014"/>
    </source>
</evidence>
<reference evidence="8 9" key="1">
    <citation type="submission" date="2006-10" db="EMBL/GenBank/DDBJ databases">
        <title>Complete sequence of Methanosaeta thermophila PT.</title>
        <authorList>
            <consortium name="US DOE Joint Genome Institute"/>
            <person name="Copeland A."/>
            <person name="Lucas S."/>
            <person name="Lapidus A."/>
            <person name="Barry K."/>
            <person name="Detter J.C."/>
            <person name="Glavina del Rio T."/>
            <person name="Hammon N."/>
            <person name="Israni S."/>
            <person name="Pitluck S."/>
            <person name="Chain P."/>
            <person name="Malfatti S."/>
            <person name="Shin M."/>
            <person name="Vergez L."/>
            <person name="Schmutz J."/>
            <person name="Larimer F."/>
            <person name="Land M."/>
            <person name="Hauser L."/>
            <person name="Kyrpides N."/>
            <person name="Kim E."/>
            <person name="Smith K.S."/>
            <person name="Ingram-Smith C."/>
            <person name="Richardson P."/>
        </authorList>
    </citation>
    <scope>NUCLEOTIDE SEQUENCE [LARGE SCALE GENOMIC DNA]</scope>
    <source>
        <strain evidence="9">DSM 6194 / JCM 14653 / NBRC 101360 / PT</strain>
    </source>
</reference>
<dbReference type="Proteomes" id="UP000000674">
    <property type="component" value="Chromosome"/>
</dbReference>
<dbReference type="PANTHER" id="PTHR43524">
    <property type="entry name" value="RADICAL SAM SUPERFAMILY PROTEIN"/>
    <property type="match status" value="1"/>
</dbReference>
<feature type="domain" description="Radical SAM core" evidence="7">
    <location>
        <begin position="16"/>
        <end position="241"/>
    </location>
</feature>
<evidence type="ECO:0000256" key="2">
    <source>
        <dbReference type="ARBA" id="ARBA00022485"/>
    </source>
</evidence>
<dbReference type="CDD" id="cd01335">
    <property type="entry name" value="Radical_SAM"/>
    <property type="match status" value="1"/>
</dbReference>
<evidence type="ECO:0000256" key="1">
    <source>
        <dbReference type="ARBA" id="ARBA00001966"/>
    </source>
</evidence>
<dbReference type="SFLD" id="SFLDS00029">
    <property type="entry name" value="Radical_SAM"/>
    <property type="match status" value="1"/>
</dbReference>
<sequence length="320" mass="36960">MRKIDPKLMMRAVWQLRVRRRPFVLSHTVNTACNLRCSFCPHWRKRRREMSFGEITGMLDDAARFGIGAYNAWATEPLLRDDIPEILRHARSLGMITSLVTNGILLRERMEDLESLNYLTVSVDGIESLREIRGIGIEEIMDGIVEARRRGIEVLMNCVISAKNLEELTSLVRLAKKIDAWISFEPLHEFDEAEFEDLRIGDLERYRSAIGELIDLKSRGAPIINSITYLKMIQKREPGFRCHAADLILHVSSDGYVYICRVHEVPVGHVSQGISNVWRDSREMRKRISDGCSGCLFFGYIENSLLYDMVPEVILHYEWM</sequence>
<evidence type="ECO:0000259" key="7">
    <source>
        <dbReference type="PROSITE" id="PS51918"/>
    </source>
</evidence>
<dbReference type="InterPro" id="IPR013785">
    <property type="entry name" value="Aldolase_TIM"/>
</dbReference>
<gene>
    <name evidence="8" type="ordered locus">Mthe_0894</name>
</gene>
<dbReference type="RefSeq" id="WP_011696077.1">
    <property type="nucleotide sequence ID" value="NC_008553.1"/>
</dbReference>
<dbReference type="PROSITE" id="PS01305">
    <property type="entry name" value="MOAA_NIFB_PQQE"/>
    <property type="match status" value="1"/>
</dbReference>
<dbReference type="Pfam" id="PF13186">
    <property type="entry name" value="SPASM"/>
    <property type="match status" value="1"/>
</dbReference>
<proteinExistence type="predicted"/>
<keyword evidence="9" id="KW-1185">Reference proteome</keyword>
<keyword evidence="6" id="KW-0411">Iron-sulfur</keyword>
<keyword evidence="3" id="KW-0949">S-adenosyl-L-methionine</keyword>
<organism evidence="8 9">
    <name type="scientific">Methanothrix thermoacetophila (strain DSM 6194 / JCM 14653 / NBRC 101360 / PT)</name>
    <name type="common">Methanosaeta thermophila</name>
    <dbReference type="NCBI Taxonomy" id="349307"/>
    <lineage>
        <taxon>Archaea</taxon>
        <taxon>Methanobacteriati</taxon>
        <taxon>Methanobacteriota</taxon>
        <taxon>Stenosarchaea group</taxon>
        <taxon>Methanomicrobia</taxon>
        <taxon>Methanotrichales</taxon>
        <taxon>Methanotrichaceae</taxon>
        <taxon>Methanothrix</taxon>
    </lineage>
</organism>
<dbReference type="KEGG" id="mtp:Mthe_0894"/>
<accession>A0B7K8</accession>
<protein>
    <submittedName>
        <fullName evidence="8">Radical SAM domain protein</fullName>
    </submittedName>
</protein>
<dbReference type="SFLD" id="SFLDG01067">
    <property type="entry name" value="SPASM/twitch_domain_containing"/>
    <property type="match status" value="1"/>
</dbReference>
<dbReference type="STRING" id="349307.Mthe_0894"/>
<evidence type="ECO:0000256" key="5">
    <source>
        <dbReference type="ARBA" id="ARBA00023004"/>
    </source>
</evidence>
<dbReference type="SUPFAM" id="SSF102114">
    <property type="entry name" value="Radical SAM enzymes"/>
    <property type="match status" value="1"/>
</dbReference>
<keyword evidence="2" id="KW-0004">4Fe-4S</keyword>
<dbReference type="InterPro" id="IPR007197">
    <property type="entry name" value="rSAM"/>
</dbReference>
<dbReference type="GO" id="GO:0051539">
    <property type="term" value="F:4 iron, 4 sulfur cluster binding"/>
    <property type="evidence" value="ECO:0007669"/>
    <property type="project" value="UniProtKB-KW"/>
</dbReference>
<dbReference type="AlphaFoldDB" id="A0B7K8"/>
<dbReference type="InterPro" id="IPR023885">
    <property type="entry name" value="4Fe4S-binding_SPASM_dom"/>
</dbReference>
<name>A0B7K8_METTP</name>
<evidence type="ECO:0000313" key="9">
    <source>
        <dbReference type="Proteomes" id="UP000000674"/>
    </source>
</evidence>
<dbReference type="Gene3D" id="3.20.20.70">
    <property type="entry name" value="Aldolase class I"/>
    <property type="match status" value="1"/>
</dbReference>
<dbReference type="GO" id="GO:0046872">
    <property type="term" value="F:metal ion binding"/>
    <property type="evidence" value="ECO:0007669"/>
    <property type="project" value="UniProtKB-KW"/>
</dbReference>
<dbReference type="InterPro" id="IPR058240">
    <property type="entry name" value="rSAM_sf"/>
</dbReference>
<keyword evidence="4" id="KW-0479">Metal-binding</keyword>
<dbReference type="Pfam" id="PF04055">
    <property type="entry name" value="Radical_SAM"/>
    <property type="match status" value="1"/>
</dbReference>
<evidence type="ECO:0000313" key="8">
    <source>
        <dbReference type="EMBL" id="ABK14682.1"/>
    </source>
</evidence>